<gene>
    <name evidence="1" type="ORF">VTK73DRAFT_4326</name>
</gene>
<accession>A0ABR3V9Q1</accession>
<protein>
    <submittedName>
        <fullName evidence="1">Uncharacterized protein</fullName>
    </submittedName>
</protein>
<dbReference type="EMBL" id="JAZHXJ010002473">
    <property type="protein sequence ID" value="KAL1838446.1"/>
    <property type="molecule type" value="Genomic_DNA"/>
</dbReference>
<evidence type="ECO:0000313" key="1">
    <source>
        <dbReference type="EMBL" id="KAL1838446.1"/>
    </source>
</evidence>
<proteinExistence type="predicted"/>
<comment type="caution">
    <text evidence="1">The sequence shown here is derived from an EMBL/GenBank/DDBJ whole genome shotgun (WGS) entry which is preliminary data.</text>
</comment>
<sequence length="77" mass="8936">MPVDPTLLLFLVADVFPQYSTFPREPYLRHAKYARHSPIYPLKWMGTYMNTFTSSSLKTRALGPWLDHGSFEISETI</sequence>
<reference evidence="1 2" key="1">
    <citation type="journal article" date="2024" name="Commun. Biol.">
        <title>Comparative genomic analysis of thermophilic fungi reveals convergent evolutionary adaptations and gene losses.</title>
        <authorList>
            <person name="Steindorff A.S."/>
            <person name="Aguilar-Pontes M.V."/>
            <person name="Robinson A.J."/>
            <person name="Andreopoulos B."/>
            <person name="LaButti K."/>
            <person name="Kuo A."/>
            <person name="Mondo S."/>
            <person name="Riley R."/>
            <person name="Otillar R."/>
            <person name="Haridas S."/>
            <person name="Lipzen A."/>
            <person name="Grimwood J."/>
            <person name="Schmutz J."/>
            <person name="Clum A."/>
            <person name="Reid I.D."/>
            <person name="Moisan M.C."/>
            <person name="Butler G."/>
            <person name="Nguyen T.T.M."/>
            <person name="Dewar K."/>
            <person name="Conant G."/>
            <person name="Drula E."/>
            <person name="Henrissat B."/>
            <person name="Hansel C."/>
            <person name="Singer S."/>
            <person name="Hutchinson M.I."/>
            <person name="de Vries R.P."/>
            <person name="Natvig D.O."/>
            <person name="Powell A.J."/>
            <person name="Tsang A."/>
            <person name="Grigoriev I.V."/>
        </authorList>
    </citation>
    <scope>NUCLEOTIDE SEQUENCE [LARGE SCALE GENOMIC DNA]</scope>
    <source>
        <strain evidence="1 2">ATCC 24622</strain>
    </source>
</reference>
<dbReference type="Proteomes" id="UP001586593">
    <property type="component" value="Unassembled WGS sequence"/>
</dbReference>
<organism evidence="1 2">
    <name type="scientific">Phialemonium thermophilum</name>
    <dbReference type="NCBI Taxonomy" id="223376"/>
    <lineage>
        <taxon>Eukaryota</taxon>
        <taxon>Fungi</taxon>
        <taxon>Dikarya</taxon>
        <taxon>Ascomycota</taxon>
        <taxon>Pezizomycotina</taxon>
        <taxon>Sordariomycetes</taxon>
        <taxon>Sordariomycetidae</taxon>
        <taxon>Cephalothecales</taxon>
        <taxon>Cephalothecaceae</taxon>
        <taxon>Phialemonium</taxon>
    </lineage>
</organism>
<evidence type="ECO:0000313" key="2">
    <source>
        <dbReference type="Proteomes" id="UP001586593"/>
    </source>
</evidence>
<keyword evidence="2" id="KW-1185">Reference proteome</keyword>
<name>A0ABR3V9Q1_9PEZI</name>